<dbReference type="GO" id="GO:0006935">
    <property type="term" value="P:chemotaxis"/>
    <property type="evidence" value="ECO:0007669"/>
    <property type="project" value="UniProtKB-KW"/>
</dbReference>
<evidence type="ECO:0000313" key="13">
    <source>
        <dbReference type="Proteomes" id="UP000198771"/>
    </source>
</evidence>
<keyword evidence="12" id="KW-0969">Cilium</keyword>
<evidence type="ECO:0000256" key="8">
    <source>
        <dbReference type="ARBA" id="ARBA00022989"/>
    </source>
</evidence>
<keyword evidence="7 10" id="KW-0283">Flagellar rotation</keyword>
<sequence length="226" mass="25238">MNKPPNPSLPIEVNPLERDEQVLDHEPVANETNQKVALDLDDAPFLDDLPEEAPPPKPTQDKKRAGADSEPESEPPAQTSRRFLLIVGVLVAILLAGLAFWFTRPPPAPEVVSLPEAPPVPVSKPVVEEFTQPLDPFWVAFAQDDGVFFLSLRMVLVIEDPTLSLEIQRKNIILRDAVYYFLNNRPLPTLKRADAAEALKTDLMSVMNQHLSQPLKSILIEDYLVQ</sequence>
<keyword evidence="8 10" id="KW-1133">Transmembrane helix</keyword>
<feature type="compositionally biased region" description="Basic and acidic residues" evidence="11">
    <location>
        <begin position="15"/>
        <end position="28"/>
    </location>
</feature>
<dbReference type="EMBL" id="FMXO01000021">
    <property type="protein sequence ID" value="SDB59903.1"/>
    <property type="molecule type" value="Genomic_DNA"/>
</dbReference>
<evidence type="ECO:0000256" key="3">
    <source>
        <dbReference type="ARBA" id="ARBA00008281"/>
    </source>
</evidence>
<gene>
    <name evidence="12" type="ORF">SAMN05660653_03063</name>
</gene>
<dbReference type="InterPro" id="IPR005503">
    <property type="entry name" value="FliL"/>
</dbReference>
<evidence type="ECO:0000256" key="4">
    <source>
        <dbReference type="ARBA" id="ARBA00022475"/>
    </source>
</evidence>
<accession>A0A1G6ER40</accession>
<comment type="function">
    <text evidence="1 10">Controls the rotational direction of flagella during chemotaxis.</text>
</comment>
<dbReference type="OrthoDB" id="5470759at2"/>
<keyword evidence="9 10" id="KW-0472">Membrane</keyword>
<evidence type="ECO:0000256" key="9">
    <source>
        <dbReference type="ARBA" id="ARBA00023136"/>
    </source>
</evidence>
<dbReference type="GO" id="GO:0009425">
    <property type="term" value="C:bacterial-type flagellum basal body"/>
    <property type="evidence" value="ECO:0007669"/>
    <property type="project" value="InterPro"/>
</dbReference>
<comment type="similarity">
    <text evidence="3 10">Belongs to the FliL family.</text>
</comment>
<dbReference type="GO" id="GO:0071973">
    <property type="term" value="P:bacterial-type flagellum-dependent cell motility"/>
    <property type="evidence" value="ECO:0007669"/>
    <property type="project" value="InterPro"/>
</dbReference>
<evidence type="ECO:0000256" key="7">
    <source>
        <dbReference type="ARBA" id="ARBA00022779"/>
    </source>
</evidence>
<feature type="region of interest" description="Disordered" evidence="11">
    <location>
        <begin position="1"/>
        <end position="77"/>
    </location>
</feature>
<feature type="compositionally biased region" description="Acidic residues" evidence="11">
    <location>
        <begin position="39"/>
        <end position="51"/>
    </location>
</feature>
<keyword evidence="12" id="KW-0966">Cell projection</keyword>
<evidence type="ECO:0000256" key="10">
    <source>
        <dbReference type="RuleBase" id="RU364125"/>
    </source>
</evidence>
<evidence type="ECO:0000256" key="2">
    <source>
        <dbReference type="ARBA" id="ARBA00004162"/>
    </source>
</evidence>
<comment type="subcellular location">
    <subcellularLocation>
        <location evidence="2">Cell membrane</location>
        <topology evidence="2">Single-pass membrane protein</topology>
    </subcellularLocation>
</comment>
<protein>
    <recommendedName>
        <fullName evidence="10">Flagellar protein FliL</fullName>
    </recommendedName>
</protein>
<evidence type="ECO:0000313" key="12">
    <source>
        <dbReference type="EMBL" id="SDB59903.1"/>
    </source>
</evidence>
<feature type="transmembrane region" description="Helical" evidence="10">
    <location>
        <begin position="83"/>
        <end position="102"/>
    </location>
</feature>
<dbReference type="STRING" id="617002.SAMN05660653_03063"/>
<keyword evidence="4 10" id="KW-1003">Cell membrane</keyword>
<reference evidence="12 13" key="1">
    <citation type="submission" date="2016-10" db="EMBL/GenBank/DDBJ databases">
        <authorList>
            <person name="de Groot N.N."/>
        </authorList>
    </citation>
    <scope>NUCLEOTIDE SEQUENCE [LARGE SCALE GENOMIC DNA]</scope>
    <source>
        <strain evidence="12 13">ASO4-2</strain>
    </source>
</reference>
<proteinExistence type="inferred from homology"/>
<evidence type="ECO:0000256" key="1">
    <source>
        <dbReference type="ARBA" id="ARBA00002254"/>
    </source>
</evidence>
<dbReference type="Proteomes" id="UP000198771">
    <property type="component" value="Unassembled WGS sequence"/>
</dbReference>
<evidence type="ECO:0000256" key="5">
    <source>
        <dbReference type="ARBA" id="ARBA00022500"/>
    </source>
</evidence>
<keyword evidence="13" id="KW-1185">Reference proteome</keyword>
<organism evidence="12 13">
    <name type="scientific">Desulfonatronum thiosulfatophilum</name>
    <dbReference type="NCBI Taxonomy" id="617002"/>
    <lineage>
        <taxon>Bacteria</taxon>
        <taxon>Pseudomonadati</taxon>
        <taxon>Thermodesulfobacteriota</taxon>
        <taxon>Desulfovibrionia</taxon>
        <taxon>Desulfovibrionales</taxon>
        <taxon>Desulfonatronaceae</taxon>
        <taxon>Desulfonatronum</taxon>
    </lineage>
</organism>
<name>A0A1G6ER40_9BACT</name>
<dbReference type="GO" id="GO:0005886">
    <property type="term" value="C:plasma membrane"/>
    <property type="evidence" value="ECO:0007669"/>
    <property type="project" value="UniProtKB-SubCell"/>
</dbReference>
<evidence type="ECO:0000256" key="6">
    <source>
        <dbReference type="ARBA" id="ARBA00022692"/>
    </source>
</evidence>
<keyword evidence="12" id="KW-0282">Flagellum</keyword>
<dbReference type="RefSeq" id="WP_092123644.1">
    <property type="nucleotide sequence ID" value="NZ_FMXO01000021.1"/>
</dbReference>
<dbReference type="AlphaFoldDB" id="A0A1G6ER40"/>
<keyword evidence="6 10" id="KW-0812">Transmembrane</keyword>
<keyword evidence="5 10" id="KW-0145">Chemotaxis</keyword>
<evidence type="ECO:0000256" key="11">
    <source>
        <dbReference type="SAM" id="MobiDB-lite"/>
    </source>
</evidence>
<dbReference type="Pfam" id="PF03748">
    <property type="entry name" value="FliL"/>
    <property type="match status" value="1"/>
</dbReference>